<dbReference type="InterPro" id="IPR003736">
    <property type="entry name" value="PAAI_dom"/>
</dbReference>
<evidence type="ECO:0000259" key="2">
    <source>
        <dbReference type="Pfam" id="PF03061"/>
    </source>
</evidence>
<dbReference type="EMBL" id="JASNJD010000002">
    <property type="protein sequence ID" value="MDK3016827.1"/>
    <property type="molecule type" value="Genomic_DNA"/>
</dbReference>
<proteinExistence type="predicted"/>
<dbReference type="InterPro" id="IPR006683">
    <property type="entry name" value="Thioestr_dom"/>
</dbReference>
<evidence type="ECO:0000256" key="1">
    <source>
        <dbReference type="ARBA" id="ARBA00022801"/>
    </source>
</evidence>
<dbReference type="SUPFAM" id="SSF54637">
    <property type="entry name" value="Thioesterase/thiol ester dehydrase-isomerase"/>
    <property type="match status" value="1"/>
</dbReference>
<dbReference type="CDD" id="cd03443">
    <property type="entry name" value="PaaI_thioesterase"/>
    <property type="match status" value="1"/>
</dbReference>
<dbReference type="PANTHER" id="PTHR42856:SF1">
    <property type="entry name" value="ACYL-COENZYME A THIOESTERASE PAAI"/>
    <property type="match status" value="1"/>
</dbReference>
<accession>A0ABT7EWW1</accession>
<name>A0ABT7EWW1_9RHOB</name>
<sequence>MTHPREEITWKPLQAGAFMDGLGPVKAARDVEGDFVYALDTTGAHANVLGQVHGGVIASLLDQTVAMVAWHTADRAPTVTVQMDTRFVAPAQPGVRLTARARLRHRTGGMMFLDAEISDGARLVALATAVMKIAGKAAGDV</sequence>
<organism evidence="3 4">
    <name type="scientific">Pseudodonghicola flavimaris</name>
    <dbReference type="NCBI Taxonomy" id="3050036"/>
    <lineage>
        <taxon>Bacteria</taxon>
        <taxon>Pseudomonadati</taxon>
        <taxon>Pseudomonadota</taxon>
        <taxon>Alphaproteobacteria</taxon>
        <taxon>Rhodobacterales</taxon>
        <taxon>Paracoccaceae</taxon>
        <taxon>Pseudodonghicola</taxon>
    </lineage>
</organism>
<dbReference type="InterPro" id="IPR029069">
    <property type="entry name" value="HotDog_dom_sf"/>
</dbReference>
<protein>
    <submittedName>
        <fullName evidence="3">PaaI family thioesterase</fullName>
        <ecNumber evidence="3">3.1.2.-</ecNumber>
    </submittedName>
</protein>
<dbReference type="InterPro" id="IPR052723">
    <property type="entry name" value="Acyl-CoA_thioesterase_PaaI"/>
</dbReference>
<keyword evidence="1 3" id="KW-0378">Hydrolase</keyword>
<evidence type="ECO:0000313" key="4">
    <source>
        <dbReference type="Proteomes" id="UP001243757"/>
    </source>
</evidence>
<feature type="domain" description="Thioesterase" evidence="2">
    <location>
        <begin position="50"/>
        <end position="121"/>
    </location>
</feature>
<keyword evidence="4" id="KW-1185">Reference proteome</keyword>
<dbReference type="Pfam" id="PF03061">
    <property type="entry name" value="4HBT"/>
    <property type="match status" value="1"/>
</dbReference>
<dbReference type="Gene3D" id="3.10.129.10">
    <property type="entry name" value="Hotdog Thioesterase"/>
    <property type="match status" value="1"/>
</dbReference>
<dbReference type="GO" id="GO:0016787">
    <property type="term" value="F:hydrolase activity"/>
    <property type="evidence" value="ECO:0007669"/>
    <property type="project" value="UniProtKB-KW"/>
</dbReference>
<evidence type="ECO:0000313" key="3">
    <source>
        <dbReference type="EMBL" id="MDK3016827.1"/>
    </source>
</evidence>
<dbReference type="PANTHER" id="PTHR42856">
    <property type="entry name" value="ACYL-COENZYME A THIOESTERASE PAAI"/>
    <property type="match status" value="1"/>
</dbReference>
<dbReference type="Proteomes" id="UP001243757">
    <property type="component" value="Unassembled WGS sequence"/>
</dbReference>
<dbReference type="EC" id="3.1.2.-" evidence="3"/>
<comment type="caution">
    <text evidence="3">The sequence shown here is derived from an EMBL/GenBank/DDBJ whole genome shotgun (WGS) entry which is preliminary data.</text>
</comment>
<dbReference type="RefSeq" id="WP_284479640.1">
    <property type="nucleotide sequence ID" value="NZ_JASNJD010000002.1"/>
</dbReference>
<reference evidence="3 4" key="1">
    <citation type="submission" date="2023-05" db="EMBL/GenBank/DDBJ databases">
        <title>Pseudodonghicola sp. nov.</title>
        <authorList>
            <person name="Huang J."/>
        </authorList>
    </citation>
    <scope>NUCLEOTIDE SEQUENCE [LARGE SCALE GENOMIC DNA]</scope>
    <source>
        <strain evidence="3 4">IC7</strain>
    </source>
</reference>
<dbReference type="NCBIfam" id="TIGR00369">
    <property type="entry name" value="unchar_dom_1"/>
    <property type="match status" value="1"/>
</dbReference>
<gene>
    <name evidence="3" type="ORF">QO033_04010</name>
</gene>